<reference evidence="1" key="1">
    <citation type="submission" date="2014-11" db="EMBL/GenBank/DDBJ databases">
        <authorList>
            <person name="Amaro Gonzalez C."/>
        </authorList>
    </citation>
    <scope>NUCLEOTIDE SEQUENCE</scope>
</reference>
<proteinExistence type="predicted"/>
<evidence type="ECO:0000313" key="1">
    <source>
        <dbReference type="EMBL" id="JAH64732.1"/>
    </source>
</evidence>
<dbReference type="EMBL" id="GBXM01043845">
    <property type="protein sequence ID" value="JAH64732.1"/>
    <property type="molecule type" value="Transcribed_RNA"/>
</dbReference>
<organism evidence="1">
    <name type="scientific">Anguilla anguilla</name>
    <name type="common">European freshwater eel</name>
    <name type="synonym">Muraena anguilla</name>
    <dbReference type="NCBI Taxonomy" id="7936"/>
    <lineage>
        <taxon>Eukaryota</taxon>
        <taxon>Metazoa</taxon>
        <taxon>Chordata</taxon>
        <taxon>Craniata</taxon>
        <taxon>Vertebrata</taxon>
        <taxon>Euteleostomi</taxon>
        <taxon>Actinopterygii</taxon>
        <taxon>Neopterygii</taxon>
        <taxon>Teleostei</taxon>
        <taxon>Anguilliformes</taxon>
        <taxon>Anguillidae</taxon>
        <taxon>Anguilla</taxon>
    </lineage>
</organism>
<name>A0A0E9UG62_ANGAN</name>
<protein>
    <submittedName>
        <fullName evidence="1">Uncharacterized protein</fullName>
    </submittedName>
</protein>
<sequence length="36" mass="4219">MLSLNSVQSVHFRVHNSHPFIDFFSSTLSTHKLYLK</sequence>
<accession>A0A0E9UG62</accession>
<reference evidence="1" key="2">
    <citation type="journal article" date="2015" name="Fish Shellfish Immunol.">
        <title>Early steps in the European eel (Anguilla anguilla)-Vibrio vulnificus interaction in the gills: Role of the RtxA13 toxin.</title>
        <authorList>
            <person name="Callol A."/>
            <person name="Pajuelo D."/>
            <person name="Ebbesson L."/>
            <person name="Teles M."/>
            <person name="MacKenzie S."/>
            <person name="Amaro C."/>
        </authorList>
    </citation>
    <scope>NUCLEOTIDE SEQUENCE</scope>
</reference>
<dbReference type="AlphaFoldDB" id="A0A0E9UG62"/>